<accession>C9LI02</accession>
<comment type="caution">
    <text evidence="1">The sequence shown here is derived from an EMBL/GenBank/DDBJ whole genome shotgun (WGS) entry which is preliminary data.</text>
</comment>
<protein>
    <submittedName>
        <fullName evidence="1">Uncharacterized protein</fullName>
    </submittedName>
</protein>
<dbReference type="Proteomes" id="UP000003460">
    <property type="component" value="Unassembled WGS sequence"/>
</dbReference>
<keyword evidence="2" id="KW-1185">Reference proteome</keyword>
<dbReference type="HOGENOM" id="CLU_3028602_0_0_10"/>
<organism evidence="1 2">
    <name type="scientific">Alloprevotella tannerae ATCC 51259</name>
    <dbReference type="NCBI Taxonomy" id="626522"/>
    <lineage>
        <taxon>Bacteria</taxon>
        <taxon>Pseudomonadati</taxon>
        <taxon>Bacteroidota</taxon>
        <taxon>Bacteroidia</taxon>
        <taxon>Bacteroidales</taxon>
        <taxon>Prevotellaceae</taxon>
        <taxon>Alloprevotella</taxon>
    </lineage>
</organism>
<evidence type="ECO:0000313" key="1">
    <source>
        <dbReference type="EMBL" id="EEX71118.1"/>
    </source>
</evidence>
<sequence>MFPLILTIVWCSHTIVWWEQTIVWRGQIIVWREQTMRKWSNGGLSPTSSVWKSVD</sequence>
<gene>
    <name evidence="1" type="ORF">GCWU000325_01856</name>
</gene>
<dbReference type="AlphaFoldDB" id="C9LI02"/>
<dbReference type="EMBL" id="ACIJ02000022">
    <property type="protein sequence ID" value="EEX71118.1"/>
    <property type="molecule type" value="Genomic_DNA"/>
</dbReference>
<evidence type="ECO:0000313" key="2">
    <source>
        <dbReference type="Proteomes" id="UP000003460"/>
    </source>
</evidence>
<reference evidence="1" key="1">
    <citation type="submission" date="2009-09" db="EMBL/GenBank/DDBJ databases">
        <authorList>
            <person name="Weinstock G."/>
            <person name="Sodergren E."/>
            <person name="Clifton S."/>
            <person name="Fulton L."/>
            <person name="Fulton B."/>
            <person name="Courtney L."/>
            <person name="Fronick C."/>
            <person name="Harrison M."/>
            <person name="Strong C."/>
            <person name="Farmer C."/>
            <person name="Delahaunty K."/>
            <person name="Markovic C."/>
            <person name="Hall O."/>
            <person name="Minx P."/>
            <person name="Tomlinson C."/>
            <person name="Mitreva M."/>
            <person name="Nelson J."/>
            <person name="Hou S."/>
            <person name="Wollam A."/>
            <person name="Pepin K.H."/>
            <person name="Johnson M."/>
            <person name="Bhonagiri V."/>
            <person name="Nash W.E."/>
            <person name="Warren W."/>
            <person name="Chinwalla A."/>
            <person name="Mardis E.R."/>
            <person name="Wilson R.K."/>
        </authorList>
    </citation>
    <scope>NUCLEOTIDE SEQUENCE [LARGE SCALE GENOMIC DNA]</scope>
    <source>
        <strain evidence="1">ATCC 51259</strain>
    </source>
</reference>
<name>C9LI02_9BACT</name>
<proteinExistence type="predicted"/>
<dbReference type="STRING" id="626522.GCWU000325_01856"/>